<dbReference type="Pfam" id="PF00535">
    <property type="entry name" value="Glycos_transf_2"/>
    <property type="match status" value="1"/>
</dbReference>
<dbReference type="CDD" id="cd06442">
    <property type="entry name" value="DPM1_like"/>
    <property type="match status" value="1"/>
</dbReference>
<dbReference type="EMBL" id="PFNJ01000020">
    <property type="protein sequence ID" value="PIZ43504.1"/>
    <property type="molecule type" value="Genomic_DNA"/>
</dbReference>
<name>A0A2M7TDF6_UNCKA</name>
<dbReference type="SUPFAM" id="SSF53448">
    <property type="entry name" value="Nucleotide-diphospho-sugar transferases"/>
    <property type="match status" value="1"/>
</dbReference>
<evidence type="ECO:0000259" key="4">
    <source>
        <dbReference type="Pfam" id="PF00535"/>
    </source>
</evidence>
<dbReference type="Proteomes" id="UP000230970">
    <property type="component" value="Unassembled WGS sequence"/>
</dbReference>
<dbReference type="GO" id="GO:0009247">
    <property type="term" value="P:glycolipid biosynthetic process"/>
    <property type="evidence" value="ECO:0007669"/>
    <property type="project" value="TreeGrafter"/>
</dbReference>
<sequence>MPDKKKAKLYILIPTYNEKANLPLVVKAIEKLNLDYDWWVMIIDDNSPDGTGKTALSYREQGKNVLLLSRLRKEGLGKAYQAGFDKACQDNAELVVTMDADLSHDPSCLPAILAETKSYDLVIGSRYVKGGKVIYPFHRRMLSVLANLFAKIMLGLKIHDITSGYNCYNRQALEKIVAFHPSANGYVFQVEMHFLASQLGLKIQEVPIVFRDRRFGKTKMSLAEAFFGIFDIWRMREENSNLKSQNSKRKTGRH</sequence>
<evidence type="ECO:0000313" key="6">
    <source>
        <dbReference type="Proteomes" id="UP000230970"/>
    </source>
</evidence>
<keyword evidence="2 5" id="KW-0328">Glycosyltransferase</keyword>
<evidence type="ECO:0000256" key="3">
    <source>
        <dbReference type="ARBA" id="ARBA00022679"/>
    </source>
</evidence>
<dbReference type="AlphaFoldDB" id="A0A2M7TDF6"/>
<dbReference type="GO" id="GO:0016020">
    <property type="term" value="C:membrane"/>
    <property type="evidence" value="ECO:0007669"/>
    <property type="project" value="GOC"/>
</dbReference>
<dbReference type="PANTHER" id="PTHR43398">
    <property type="entry name" value="DOLICHOL-PHOSPHATE MANNOSYLTRANSFERASE SUBUNIT 1"/>
    <property type="match status" value="1"/>
</dbReference>
<evidence type="ECO:0000313" key="5">
    <source>
        <dbReference type="EMBL" id="PIZ43504.1"/>
    </source>
</evidence>
<protein>
    <submittedName>
        <fullName evidence="5">Dolichyl-phosphate beta-D-mannosyltransferase</fullName>
    </submittedName>
</protein>
<dbReference type="InterPro" id="IPR029044">
    <property type="entry name" value="Nucleotide-diphossugar_trans"/>
</dbReference>
<keyword evidence="3 5" id="KW-0808">Transferase</keyword>
<dbReference type="FunFam" id="3.90.550.10:FF:000122">
    <property type="entry name" value="Dolichol-phosphate mannosyltransferase subunit 1"/>
    <property type="match status" value="1"/>
</dbReference>
<dbReference type="InterPro" id="IPR039528">
    <property type="entry name" value="DPM1-like"/>
</dbReference>
<organism evidence="5 6">
    <name type="scientific">candidate division WWE3 bacterium CG_4_10_14_0_2_um_filter_42_8</name>
    <dbReference type="NCBI Taxonomy" id="1975074"/>
    <lineage>
        <taxon>Bacteria</taxon>
        <taxon>Katanobacteria</taxon>
    </lineage>
</organism>
<evidence type="ECO:0000256" key="2">
    <source>
        <dbReference type="ARBA" id="ARBA00022676"/>
    </source>
</evidence>
<dbReference type="Gene3D" id="3.90.550.10">
    <property type="entry name" value="Spore Coat Polysaccharide Biosynthesis Protein SpsA, Chain A"/>
    <property type="match status" value="1"/>
</dbReference>
<feature type="domain" description="Glycosyltransferase 2-like" evidence="4">
    <location>
        <begin position="11"/>
        <end position="176"/>
    </location>
</feature>
<gene>
    <name evidence="5" type="ORF">COY34_00735</name>
</gene>
<accession>A0A2M7TDF6</accession>
<comment type="caution">
    <text evidence="5">The sequence shown here is derived from an EMBL/GenBank/DDBJ whole genome shotgun (WGS) entry which is preliminary data.</text>
</comment>
<dbReference type="GO" id="GO:0004582">
    <property type="term" value="F:dolichyl-phosphate beta-D-mannosyltransferase activity"/>
    <property type="evidence" value="ECO:0007669"/>
    <property type="project" value="InterPro"/>
</dbReference>
<dbReference type="InterPro" id="IPR001173">
    <property type="entry name" value="Glyco_trans_2-like"/>
</dbReference>
<evidence type="ECO:0000256" key="1">
    <source>
        <dbReference type="ARBA" id="ARBA00006739"/>
    </source>
</evidence>
<comment type="similarity">
    <text evidence="1">Belongs to the glycosyltransferase 2 family.</text>
</comment>
<proteinExistence type="inferred from homology"/>
<reference evidence="6" key="1">
    <citation type="submission" date="2017-09" db="EMBL/GenBank/DDBJ databases">
        <title>Depth-based differentiation of microbial function through sediment-hosted aquifers and enrichment of novel symbionts in the deep terrestrial subsurface.</title>
        <authorList>
            <person name="Probst A.J."/>
            <person name="Ladd B."/>
            <person name="Jarett J.K."/>
            <person name="Geller-Mcgrath D.E."/>
            <person name="Sieber C.M.K."/>
            <person name="Emerson J.B."/>
            <person name="Anantharaman K."/>
            <person name="Thomas B.C."/>
            <person name="Malmstrom R."/>
            <person name="Stieglmeier M."/>
            <person name="Klingl A."/>
            <person name="Woyke T."/>
            <person name="Ryan C.M."/>
            <person name="Banfield J.F."/>
        </authorList>
    </citation>
    <scope>NUCLEOTIDE SEQUENCE [LARGE SCALE GENOMIC DNA]</scope>
</reference>
<dbReference type="PANTHER" id="PTHR43398:SF1">
    <property type="entry name" value="DOLICHOL-PHOSPHATE MANNOSYLTRANSFERASE SUBUNIT 1"/>
    <property type="match status" value="1"/>
</dbReference>